<dbReference type="EMBL" id="CH964239">
    <property type="protein sequence ID" value="EDW82113.2"/>
    <property type="molecule type" value="Genomic_DNA"/>
</dbReference>
<feature type="compositionally biased region" description="Polar residues" evidence="8">
    <location>
        <begin position="514"/>
        <end position="536"/>
    </location>
</feature>
<dbReference type="SUPFAM" id="SSF52518">
    <property type="entry name" value="Thiamin diphosphate-binding fold (THDP-binding)"/>
    <property type="match status" value="1"/>
</dbReference>
<dbReference type="GO" id="GO:0006086">
    <property type="term" value="P:pyruvate decarboxylation to acetyl-CoA"/>
    <property type="evidence" value="ECO:0007669"/>
    <property type="project" value="InterPro"/>
</dbReference>
<dbReference type="AlphaFoldDB" id="B4NEE4"/>
<dbReference type="Pfam" id="PF00676">
    <property type="entry name" value="E1_dh"/>
    <property type="match status" value="1"/>
</dbReference>
<feature type="compositionally biased region" description="Basic and acidic residues" evidence="8">
    <location>
        <begin position="451"/>
        <end position="487"/>
    </location>
</feature>
<keyword evidence="4 7" id="KW-0786">Thiamine pyrophosphate</keyword>
<dbReference type="FunFam" id="3.40.50.970:FF:000013">
    <property type="entry name" value="Pyruvate dehydrogenase E1 component subunit alpha"/>
    <property type="match status" value="1"/>
</dbReference>
<evidence type="ECO:0000256" key="3">
    <source>
        <dbReference type="ARBA" id="ARBA00023002"/>
    </source>
</evidence>
<keyword evidence="3 7" id="KW-0560">Oxidoreductase</keyword>
<evidence type="ECO:0000313" key="11">
    <source>
        <dbReference type="Proteomes" id="UP000007798"/>
    </source>
</evidence>
<evidence type="ECO:0000256" key="4">
    <source>
        <dbReference type="ARBA" id="ARBA00023052"/>
    </source>
</evidence>
<evidence type="ECO:0000256" key="2">
    <source>
        <dbReference type="ARBA" id="ARBA00022946"/>
    </source>
</evidence>
<dbReference type="GO" id="GO:0004739">
    <property type="term" value="F:pyruvate dehydrogenase (acetyl-transferring) activity"/>
    <property type="evidence" value="ECO:0007669"/>
    <property type="project" value="UniProtKB-UniRule"/>
</dbReference>
<dbReference type="Proteomes" id="UP000007798">
    <property type="component" value="Unassembled WGS sequence"/>
</dbReference>
<keyword evidence="11" id="KW-1185">Reference proteome</keyword>
<dbReference type="NCBIfam" id="TIGR03182">
    <property type="entry name" value="PDH_E1_alph_y"/>
    <property type="match status" value="1"/>
</dbReference>
<proteinExistence type="predicted"/>
<dbReference type="Gene3D" id="3.40.50.970">
    <property type="match status" value="1"/>
</dbReference>
<dbReference type="EC" id="1.2.4.1" evidence="7"/>
<evidence type="ECO:0000256" key="7">
    <source>
        <dbReference type="RuleBase" id="RU361139"/>
    </source>
</evidence>
<dbReference type="PANTHER" id="PTHR11516">
    <property type="entry name" value="PYRUVATE DEHYDROGENASE E1 COMPONENT, ALPHA SUBUNIT BACTERIAL AND ORGANELLAR"/>
    <property type="match status" value="1"/>
</dbReference>
<evidence type="ECO:0000256" key="5">
    <source>
        <dbReference type="ARBA" id="ARBA00023317"/>
    </source>
</evidence>
<dbReference type="OrthoDB" id="10256198at2759"/>
<reference evidence="10 11" key="1">
    <citation type="journal article" date="2007" name="Nature">
        <title>Evolution of genes and genomes on the Drosophila phylogeny.</title>
        <authorList>
            <consortium name="Drosophila 12 Genomes Consortium"/>
            <person name="Clark A.G."/>
            <person name="Eisen M.B."/>
            <person name="Smith D.R."/>
            <person name="Bergman C.M."/>
            <person name="Oliver B."/>
            <person name="Markow T.A."/>
            <person name="Kaufman T.C."/>
            <person name="Kellis M."/>
            <person name="Gelbart W."/>
            <person name="Iyer V.N."/>
            <person name="Pollard D.A."/>
            <person name="Sackton T.B."/>
            <person name="Larracuente A.M."/>
            <person name="Singh N.D."/>
            <person name="Abad J.P."/>
            <person name="Abt D.N."/>
            <person name="Adryan B."/>
            <person name="Aguade M."/>
            <person name="Akashi H."/>
            <person name="Anderson W.W."/>
            <person name="Aquadro C.F."/>
            <person name="Ardell D.H."/>
            <person name="Arguello R."/>
            <person name="Artieri C.G."/>
            <person name="Barbash D.A."/>
            <person name="Barker D."/>
            <person name="Barsanti P."/>
            <person name="Batterham P."/>
            <person name="Batzoglou S."/>
            <person name="Begun D."/>
            <person name="Bhutkar A."/>
            <person name="Blanco E."/>
            <person name="Bosak S.A."/>
            <person name="Bradley R.K."/>
            <person name="Brand A.D."/>
            <person name="Brent M.R."/>
            <person name="Brooks A.N."/>
            <person name="Brown R.H."/>
            <person name="Butlin R.K."/>
            <person name="Caggese C."/>
            <person name="Calvi B.R."/>
            <person name="Bernardo de Carvalho A."/>
            <person name="Caspi A."/>
            <person name="Castrezana S."/>
            <person name="Celniker S.E."/>
            <person name="Chang J.L."/>
            <person name="Chapple C."/>
            <person name="Chatterji S."/>
            <person name="Chinwalla A."/>
            <person name="Civetta A."/>
            <person name="Clifton S.W."/>
            <person name="Comeron J.M."/>
            <person name="Costello J.C."/>
            <person name="Coyne J.A."/>
            <person name="Daub J."/>
            <person name="David R.G."/>
            <person name="Delcher A.L."/>
            <person name="Delehaunty K."/>
            <person name="Do C.B."/>
            <person name="Ebling H."/>
            <person name="Edwards K."/>
            <person name="Eickbush T."/>
            <person name="Evans J.D."/>
            <person name="Filipski A."/>
            <person name="Findeiss S."/>
            <person name="Freyhult E."/>
            <person name="Fulton L."/>
            <person name="Fulton R."/>
            <person name="Garcia A.C."/>
            <person name="Gardiner A."/>
            <person name="Garfield D.A."/>
            <person name="Garvin B.E."/>
            <person name="Gibson G."/>
            <person name="Gilbert D."/>
            <person name="Gnerre S."/>
            <person name="Godfrey J."/>
            <person name="Good R."/>
            <person name="Gotea V."/>
            <person name="Gravely B."/>
            <person name="Greenberg A.J."/>
            <person name="Griffiths-Jones S."/>
            <person name="Gross S."/>
            <person name="Guigo R."/>
            <person name="Gustafson E.A."/>
            <person name="Haerty W."/>
            <person name="Hahn M.W."/>
            <person name="Halligan D.L."/>
            <person name="Halpern A.L."/>
            <person name="Halter G.M."/>
            <person name="Han M.V."/>
            <person name="Heger A."/>
            <person name="Hillier L."/>
            <person name="Hinrichs A.S."/>
            <person name="Holmes I."/>
            <person name="Hoskins R.A."/>
            <person name="Hubisz M.J."/>
            <person name="Hultmark D."/>
            <person name="Huntley M.A."/>
            <person name="Jaffe D.B."/>
            <person name="Jagadeeshan S."/>
            <person name="Jeck W.R."/>
            <person name="Johnson J."/>
            <person name="Jones C.D."/>
            <person name="Jordan W.C."/>
            <person name="Karpen G.H."/>
            <person name="Kataoka E."/>
            <person name="Keightley P.D."/>
            <person name="Kheradpour P."/>
            <person name="Kirkness E.F."/>
            <person name="Koerich L.B."/>
            <person name="Kristiansen K."/>
            <person name="Kudrna D."/>
            <person name="Kulathinal R.J."/>
            <person name="Kumar S."/>
            <person name="Kwok R."/>
            <person name="Lander E."/>
            <person name="Langley C.H."/>
            <person name="Lapoint R."/>
            <person name="Lazzaro B.P."/>
            <person name="Lee S.J."/>
            <person name="Levesque L."/>
            <person name="Li R."/>
            <person name="Lin C.F."/>
            <person name="Lin M.F."/>
            <person name="Lindblad-Toh K."/>
            <person name="Llopart A."/>
            <person name="Long M."/>
            <person name="Low L."/>
            <person name="Lozovsky E."/>
            <person name="Lu J."/>
            <person name="Luo M."/>
            <person name="Machado C.A."/>
            <person name="Makalowski W."/>
            <person name="Marzo M."/>
            <person name="Matsuda M."/>
            <person name="Matzkin L."/>
            <person name="McAllister B."/>
            <person name="McBride C.S."/>
            <person name="McKernan B."/>
            <person name="McKernan K."/>
            <person name="Mendez-Lago M."/>
            <person name="Minx P."/>
            <person name="Mollenhauer M.U."/>
            <person name="Montooth K."/>
            <person name="Mount S.M."/>
            <person name="Mu X."/>
            <person name="Myers E."/>
            <person name="Negre B."/>
            <person name="Newfeld S."/>
            <person name="Nielsen R."/>
            <person name="Noor M.A."/>
            <person name="O'Grady P."/>
            <person name="Pachter L."/>
            <person name="Papaceit M."/>
            <person name="Parisi M.J."/>
            <person name="Parisi M."/>
            <person name="Parts L."/>
            <person name="Pedersen J.S."/>
            <person name="Pesole G."/>
            <person name="Phillippy A.M."/>
            <person name="Ponting C.P."/>
            <person name="Pop M."/>
            <person name="Porcelli D."/>
            <person name="Powell J.R."/>
            <person name="Prohaska S."/>
            <person name="Pruitt K."/>
            <person name="Puig M."/>
            <person name="Quesneville H."/>
            <person name="Ram K.R."/>
            <person name="Rand D."/>
            <person name="Rasmussen M.D."/>
            <person name="Reed L.K."/>
            <person name="Reenan R."/>
            <person name="Reily A."/>
            <person name="Remington K.A."/>
            <person name="Rieger T.T."/>
            <person name="Ritchie M.G."/>
            <person name="Robin C."/>
            <person name="Rogers Y.H."/>
            <person name="Rohde C."/>
            <person name="Rozas J."/>
            <person name="Rubenfield M.J."/>
            <person name="Ruiz A."/>
            <person name="Russo S."/>
            <person name="Salzberg S.L."/>
            <person name="Sanchez-Gracia A."/>
            <person name="Saranga D.J."/>
            <person name="Sato H."/>
            <person name="Schaeffer S.W."/>
            <person name="Schatz M.C."/>
            <person name="Schlenke T."/>
            <person name="Schwartz R."/>
            <person name="Segarra C."/>
            <person name="Singh R.S."/>
            <person name="Sirot L."/>
            <person name="Sirota M."/>
            <person name="Sisneros N.B."/>
            <person name="Smith C.D."/>
            <person name="Smith T.F."/>
            <person name="Spieth J."/>
            <person name="Stage D.E."/>
            <person name="Stark A."/>
            <person name="Stephan W."/>
            <person name="Strausberg R.L."/>
            <person name="Strempel S."/>
            <person name="Sturgill D."/>
            <person name="Sutton G."/>
            <person name="Sutton G.G."/>
            <person name="Tao W."/>
            <person name="Teichmann S."/>
            <person name="Tobari Y.N."/>
            <person name="Tomimura Y."/>
            <person name="Tsolas J.M."/>
            <person name="Valente V.L."/>
            <person name="Venter E."/>
            <person name="Venter J.C."/>
            <person name="Vicario S."/>
            <person name="Vieira F.G."/>
            <person name="Vilella A.J."/>
            <person name="Villasante A."/>
            <person name="Walenz B."/>
            <person name="Wang J."/>
            <person name="Wasserman M."/>
            <person name="Watts T."/>
            <person name="Wilson D."/>
            <person name="Wilson R.K."/>
            <person name="Wing R.A."/>
            <person name="Wolfner M.F."/>
            <person name="Wong A."/>
            <person name="Wong G.K."/>
            <person name="Wu C.I."/>
            <person name="Wu G."/>
            <person name="Yamamoto D."/>
            <person name="Yang H.P."/>
            <person name="Yang S.P."/>
            <person name="Yorke J.A."/>
            <person name="Yoshida K."/>
            <person name="Zdobnov E."/>
            <person name="Zhang P."/>
            <person name="Zhang Y."/>
            <person name="Zimin A.V."/>
            <person name="Baldwin J."/>
            <person name="Abdouelleil A."/>
            <person name="Abdulkadir J."/>
            <person name="Abebe A."/>
            <person name="Abera B."/>
            <person name="Abreu J."/>
            <person name="Acer S.C."/>
            <person name="Aftuck L."/>
            <person name="Alexander A."/>
            <person name="An P."/>
            <person name="Anderson E."/>
            <person name="Anderson S."/>
            <person name="Arachi H."/>
            <person name="Azer M."/>
            <person name="Bachantsang P."/>
            <person name="Barry A."/>
            <person name="Bayul T."/>
            <person name="Berlin A."/>
            <person name="Bessette D."/>
            <person name="Bloom T."/>
            <person name="Blye J."/>
            <person name="Boguslavskiy L."/>
            <person name="Bonnet C."/>
            <person name="Boukhgalter B."/>
            <person name="Bourzgui I."/>
            <person name="Brown A."/>
            <person name="Cahill P."/>
            <person name="Channer S."/>
            <person name="Cheshatsang Y."/>
            <person name="Chuda L."/>
            <person name="Citroen M."/>
            <person name="Collymore A."/>
            <person name="Cooke P."/>
            <person name="Costello M."/>
            <person name="D'Aco K."/>
            <person name="Daza R."/>
            <person name="De Haan G."/>
            <person name="DeGray S."/>
            <person name="DeMaso C."/>
            <person name="Dhargay N."/>
            <person name="Dooley K."/>
            <person name="Dooley E."/>
            <person name="Doricent M."/>
            <person name="Dorje P."/>
            <person name="Dorjee K."/>
            <person name="Dupes A."/>
            <person name="Elong R."/>
            <person name="Falk J."/>
            <person name="Farina A."/>
            <person name="Faro S."/>
            <person name="Ferguson D."/>
            <person name="Fisher S."/>
            <person name="Foley C.D."/>
            <person name="Franke A."/>
            <person name="Friedrich D."/>
            <person name="Gadbois L."/>
            <person name="Gearin G."/>
            <person name="Gearin C.R."/>
            <person name="Giannoukos G."/>
            <person name="Goode T."/>
            <person name="Graham J."/>
            <person name="Grandbois E."/>
            <person name="Grewal S."/>
            <person name="Gyaltsen K."/>
            <person name="Hafez N."/>
            <person name="Hagos B."/>
            <person name="Hall J."/>
            <person name="Henson C."/>
            <person name="Hollinger A."/>
            <person name="Honan T."/>
            <person name="Huard M.D."/>
            <person name="Hughes L."/>
            <person name="Hurhula B."/>
            <person name="Husby M.E."/>
            <person name="Kamat A."/>
            <person name="Kanga B."/>
            <person name="Kashin S."/>
            <person name="Khazanovich D."/>
            <person name="Kisner P."/>
            <person name="Lance K."/>
            <person name="Lara M."/>
            <person name="Lee W."/>
            <person name="Lennon N."/>
            <person name="Letendre F."/>
            <person name="LeVine R."/>
            <person name="Lipovsky A."/>
            <person name="Liu X."/>
            <person name="Liu J."/>
            <person name="Liu S."/>
            <person name="Lokyitsang T."/>
            <person name="Lokyitsang Y."/>
            <person name="Lubonja R."/>
            <person name="Lui A."/>
            <person name="MacDonald P."/>
            <person name="Magnisalis V."/>
            <person name="Maru K."/>
            <person name="Matthews C."/>
            <person name="McCusker W."/>
            <person name="McDonough S."/>
            <person name="Mehta T."/>
            <person name="Meldrim J."/>
            <person name="Meneus L."/>
            <person name="Mihai O."/>
            <person name="Mihalev A."/>
            <person name="Mihova T."/>
            <person name="Mittelman R."/>
            <person name="Mlenga V."/>
            <person name="Montmayeur A."/>
            <person name="Mulrain L."/>
            <person name="Navidi A."/>
            <person name="Naylor J."/>
            <person name="Negash T."/>
            <person name="Nguyen T."/>
            <person name="Nguyen N."/>
            <person name="Nicol R."/>
            <person name="Norbu C."/>
            <person name="Norbu N."/>
            <person name="Novod N."/>
            <person name="O'Neill B."/>
            <person name="Osman S."/>
            <person name="Markiewicz E."/>
            <person name="Oyono O.L."/>
            <person name="Patti C."/>
            <person name="Phunkhang P."/>
            <person name="Pierre F."/>
            <person name="Priest M."/>
            <person name="Raghuraman S."/>
            <person name="Rege F."/>
            <person name="Reyes R."/>
            <person name="Rise C."/>
            <person name="Rogov P."/>
            <person name="Ross K."/>
            <person name="Ryan E."/>
            <person name="Settipalli S."/>
            <person name="Shea T."/>
            <person name="Sherpa N."/>
            <person name="Shi L."/>
            <person name="Shih D."/>
            <person name="Sparrow T."/>
            <person name="Spaulding J."/>
            <person name="Stalker J."/>
            <person name="Stange-Thomann N."/>
            <person name="Stavropoulos S."/>
            <person name="Stone C."/>
            <person name="Strader C."/>
            <person name="Tesfaye S."/>
            <person name="Thomson T."/>
            <person name="Thoulutsang Y."/>
            <person name="Thoulutsang D."/>
            <person name="Topham K."/>
            <person name="Topping I."/>
            <person name="Tsamla T."/>
            <person name="Vassiliev H."/>
            <person name="Vo A."/>
            <person name="Wangchuk T."/>
            <person name="Wangdi T."/>
            <person name="Weiand M."/>
            <person name="Wilkinson J."/>
            <person name="Wilson A."/>
            <person name="Yadav S."/>
            <person name="Young G."/>
            <person name="Yu Q."/>
            <person name="Zembek L."/>
            <person name="Zhong D."/>
            <person name="Zimmer A."/>
            <person name="Zwirko Z."/>
            <person name="Jaffe D.B."/>
            <person name="Alvarez P."/>
            <person name="Brockman W."/>
            <person name="Butler J."/>
            <person name="Chin C."/>
            <person name="Gnerre S."/>
            <person name="Grabherr M."/>
            <person name="Kleber M."/>
            <person name="Mauceli E."/>
            <person name="MacCallum I."/>
        </authorList>
    </citation>
    <scope>NUCLEOTIDE SEQUENCE [LARGE SCALE GENOMIC DNA]</scope>
    <source>
        <strain evidence="11">Tucson 14030-0811.24</strain>
    </source>
</reference>
<organism evidence="10 11">
    <name type="scientific">Drosophila willistoni</name>
    <name type="common">Fruit fly</name>
    <dbReference type="NCBI Taxonomy" id="7260"/>
    <lineage>
        <taxon>Eukaryota</taxon>
        <taxon>Metazoa</taxon>
        <taxon>Ecdysozoa</taxon>
        <taxon>Arthropoda</taxon>
        <taxon>Hexapoda</taxon>
        <taxon>Insecta</taxon>
        <taxon>Pterygota</taxon>
        <taxon>Neoptera</taxon>
        <taxon>Endopterygota</taxon>
        <taxon>Diptera</taxon>
        <taxon>Brachycera</taxon>
        <taxon>Muscomorpha</taxon>
        <taxon>Ephydroidea</taxon>
        <taxon>Drosophilidae</taxon>
        <taxon>Drosophila</taxon>
        <taxon>Sophophora</taxon>
    </lineage>
</organism>
<protein>
    <recommendedName>
        <fullName evidence="7">Pyruvate dehydrogenase E1 component subunit alpha</fullName>
        <ecNumber evidence="7">1.2.4.1</ecNumber>
    </recommendedName>
</protein>
<dbReference type="InterPro" id="IPR029061">
    <property type="entry name" value="THDP-binding"/>
</dbReference>
<evidence type="ECO:0000256" key="8">
    <source>
        <dbReference type="SAM" id="MobiDB-lite"/>
    </source>
</evidence>
<dbReference type="STRING" id="7260.B4NEE4"/>
<dbReference type="InterPro" id="IPR001017">
    <property type="entry name" value="DH_E1"/>
</dbReference>
<dbReference type="SMR" id="B4NEE4"/>
<evidence type="ECO:0000259" key="9">
    <source>
        <dbReference type="Pfam" id="PF00676"/>
    </source>
</evidence>
<feature type="domain" description="Dehydrogenase E1 component" evidence="9">
    <location>
        <begin position="90"/>
        <end position="379"/>
    </location>
</feature>
<gene>
    <name evidence="10" type="primary">Dwil\GK25307</name>
    <name evidence="10" type="ORF">Dwil_GK25307</name>
</gene>
<dbReference type="CDD" id="cd02000">
    <property type="entry name" value="TPP_E1_PDC_ADC_BCADC"/>
    <property type="match status" value="1"/>
</dbReference>
<accession>B4NEE4</accession>
<sequence length="560" mass="62068">MIMLKQGRATLPKLLSGVTHQTSALQLRRLLAICKRATWREWLNRRHKSETSNSNSTLTLENTFKCYDLETGPPLDVELSREDALSMYTKMVEVRRLEIIAAEFYKQKKIRGFCHLYNGQEAVAVGMTSVMRKTDTVITAYRCHAWTYLMGVSMYALLAELLGVRTGCSRGKGGSMHMYADNYYGGNGIVGAQVPMGAGIALAHRYKDDDGVCIVCYGDGAANQGQIFEAYNMAKLWCLPCIFVCENNEYGMGTETSRASANTDFYMRGQYIPGLWVDGNQVLAVRSATQFAIDFAQSNGPIVLEMFTYRYMGHSMSDPGTSYRTRDEVQNVRETRDPITNFRNQVVRLCLASEEELKQIDDNVKKQVGLDAKKALQDREVDEHELTADVYAKNVEPKIRGVSGYNLEHRQVTEVCLGKPKPTPAKDMKDVPVGDAALLAAQAGKMKKDGKKTDEAADGDKTKPSDGDKTKPADGDKTKTPTKKGEGEESQSNAKVPPAKGETKAAGTPPVTWSPGQSYSCSSAIRKNSSLTTAEKSTRYITVFTTQSRATWLRRRTKVT</sequence>
<comment type="cofactor">
    <cofactor evidence="1 7">
        <name>thiamine diphosphate</name>
        <dbReference type="ChEBI" id="CHEBI:58937"/>
    </cofactor>
</comment>
<dbReference type="InterPro" id="IPR017597">
    <property type="entry name" value="Pyrv_DH_E1_asu_subgrp-y"/>
</dbReference>
<dbReference type="HOGENOM" id="CLU_029393_0_0_1"/>
<comment type="catalytic activity">
    <reaction evidence="6 7">
        <text>N(6)-[(R)-lipoyl]-L-lysyl-[protein] + pyruvate + H(+) = N(6)-[(R)-S(8)-acetyldihydrolipoyl]-L-lysyl-[protein] + CO2</text>
        <dbReference type="Rhea" id="RHEA:19189"/>
        <dbReference type="Rhea" id="RHEA-COMP:10474"/>
        <dbReference type="Rhea" id="RHEA-COMP:10478"/>
        <dbReference type="ChEBI" id="CHEBI:15361"/>
        <dbReference type="ChEBI" id="CHEBI:15378"/>
        <dbReference type="ChEBI" id="CHEBI:16526"/>
        <dbReference type="ChEBI" id="CHEBI:83099"/>
        <dbReference type="ChEBI" id="CHEBI:83111"/>
        <dbReference type="EC" id="1.2.4.1"/>
    </reaction>
</comment>
<evidence type="ECO:0000313" key="10">
    <source>
        <dbReference type="EMBL" id="EDW82113.2"/>
    </source>
</evidence>
<dbReference type="eggNOG" id="KOG0225">
    <property type="taxonomic scope" value="Eukaryota"/>
</dbReference>
<dbReference type="PANTHER" id="PTHR11516:SF70">
    <property type="entry name" value="PYRUVATE DEHYDROGENASE E1 COMPONENT SUBUNIT ALPHA"/>
    <property type="match status" value="1"/>
</dbReference>
<dbReference type="FunCoup" id="B4NEE4">
    <property type="interactions" value="243"/>
</dbReference>
<keyword evidence="2" id="KW-0809">Transit peptide</keyword>
<dbReference type="InterPro" id="IPR050642">
    <property type="entry name" value="PDH_E1_Alpha_Subunit"/>
</dbReference>
<evidence type="ECO:0000256" key="6">
    <source>
        <dbReference type="ARBA" id="ARBA00051231"/>
    </source>
</evidence>
<keyword evidence="5 7" id="KW-0670">Pyruvate</keyword>
<name>B4NEE4_DROWI</name>
<dbReference type="InParanoid" id="B4NEE4"/>
<feature type="region of interest" description="Disordered" evidence="8">
    <location>
        <begin position="442"/>
        <end position="536"/>
    </location>
</feature>
<evidence type="ECO:0000256" key="1">
    <source>
        <dbReference type="ARBA" id="ARBA00001964"/>
    </source>
</evidence>
<comment type="function">
    <text evidence="7">The pyruvate dehydrogenase complex catalyzes the overall conversion of pyruvate to acetyl-CoA and CO(2).</text>
</comment>